<protein>
    <recommendedName>
        <fullName evidence="4">Transmembrane protein</fullName>
    </recommendedName>
</protein>
<name>A0A8J7Q8S4_9BACT</name>
<dbReference type="Proteomes" id="UP000664417">
    <property type="component" value="Unassembled WGS sequence"/>
</dbReference>
<dbReference type="EMBL" id="JAFREP010000012">
    <property type="protein sequence ID" value="MBO1319524.1"/>
    <property type="molecule type" value="Genomic_DNA"/>
</dbReference>
<dbReference type="RefSeq" id="WP_207859425.1">
    <property type="nucleotide sequence ID" value="NZ_JAFREP010000012.1"/>
</dbReference>
<reference evidence="2" key="1">
    <citation type="submission" date="2021-03" db="EMBL/GenBank/DDBJ databases">
        <authorList>
            <person name="Wang G."/>
        </authorList>
    </citation>
    <scope>NUCLEOTIDE SEQUENCE</scope>
    <source>
        <strain evidence="2">KCTC 12899</strain>
    </source>
</reference>
<feature type="transmembrane region" description="Helical" evidence="1">
    <location>
        <begin position="49"/>
        <end position="69"/>
    </location>
</feature>
<keyword evidence="1" id="KW-0812">Transmembrane</keyword>
<accession>A0A8J7Q8S4</accession>
<feature type="transmembrane region" description="Helical" evidence="1">
    <location>
        <begin position="81"/>
        <end position="101"/>
    </location>
</feature>
<comment type="caution">
    <text evidence="2">The sequence shown here is derived from an EMBL/GenBank/DDBJ whole genome shotgun (WGS) entry which is preliminary data.</text>
</comment>
<feature type="transmembrane region" description="Helical" evidence="1">
    <location>
        <begin position="206"/>
        <end position="228"/>
    </location>
</feature>
<evidence type="ECO:0000313" key="2">
    <source>
        <dbReference type="EMBL" id="MBO1319524.1"/>
    </source>
</evidence>
<feature type="transmembrane region" description="Helical" evidence="1">
    <location>
        <begin position="172"/>
        <end position="194"/>
    </location>
</feature>
<dbReference type="AlphaFoldDB" id="A0A8J7Q8S4"/>
<feature type="transmembrane region" description="Helical" evidence="1">
    <location>
        <begin position="240"/>
        <end position="263"/>
    </location>
</feature>
<proteinExistence type="predicted"/>
<keyword evidence="1" id="KW-0472">Membrane</keyword>
<sequence>MHNDWLTIYLLVSVCQKAWFFTPGYIHFDGHRFLVPDQPTGSRPDRRPSVWVVLAVGLTLAHLGILWFVGRQPGVHPIQPLSTALWVNFIGGGLLFALVPWRHRALLRQNHEQLADMVGALNPRLEVSFPPSLFAPLIFNAALLLIAAFTVLPDRIPLSIDPNGAITWGAPTWQHMLISITALTLTWGFLLLLFRSKRQTLTVTHLCSVPATLHLLHSFLVCIALLSLSAYSDLQTSIPFIATMATLFLAFVFELPLLVWGFLTQICLSKTTLNQYNLIAAISPEDVLAGTYNKSSDPLSFVTRFGRGESANFHHPHFKWLLLLGTLSLVFLSQMFG</sequence>
<feature type="transmembrane region" description="Helical" evidence="1">
    <location>
        <begin position="6"/>
        <end position="28"/>
    </location>
</feature>
<gene>
    <name evidence="2" type="ORF">J3U88_13700</name>
</gene>
<feature type="transmembrane region" description="Helical" evidence="1">
    <location>
        <begin position="133"/>
        <end position="152"/>
    </location>
</feature>
<evidence type="ECO:0000256" key="1">
    <source>
        <dbReference type="SAM" id="Phobius"/>
    </source>
</evidence>
<keyword evidence="3" id="KW-1185">Reference proteome</keyword>
<evidence type="ECO:0008006" key="4">
    <source>
        <dbReference type="Google" id="ProtNLM"/>
    </source>
</evidence>
<organism evidence="2 3">
    <name type="scientific">Acanthopleuribacter pedis</name>
    <dbReference type="NCBI Taxonomy" id="442870"/>
    <lineage>
        <taxon>Bacteria</taxon>
        <taxon>Pseudomonadati</taxon>
        <taxon>Acidobacteriota</taxon>
        <taxon>Holophagae</taxon>
        <taxon>Acanthopleuribacterales</taxon>
        <taxon>Acanthopleuribacteraceae</taxon>
        <taxon>Acanthopleuribacter</taxon>
    </lineage>
</organism>
<evidence type="ECO:0000313" key="3">
    <source>
        <dbReference type="Proteomes" id="UP000664417"/>
    </source>
</evidence>
<keyword evidence="1" id="KW-1133">Transmembrane helix</keyword>